<dbReference type="Proteomes" id="UP000674143">
    <property type="component" value="Unassembled WGS sequence"/>
</dbReference>
<evidence type="ECO:0000256" key="1">
    <source>
        <dbReference type="SAM" id="Coils"/>
    </source>
</evidence>
<evidence type="ECO:0000313" key="4">
    <source>
        <dbReference type="Proteomes" id="UP000674143"/>
    </source>
</evidence>
<accession>A0A836KX89</accession>
<feature type="coiled-coil region" evidence="1">
    <location>
        <begin position="582"/>
        <end position="623"/>
    </location>
</feature>
<dbReference type="RefSeq" id="XP_067064022.1">
    <property type="nucleotide sequence ID" value="XM_067208959.1"/>
</dbReference>
<feature type="coiled-coil region" evidence="1">
    <location>
        <begin position="437"/>
        <end position="508"/>
    </location>
</feature>
<sequence length="738" mass="79379">MWEGRHAALHRSDAAVTHRAQALTASAALQGEVDSTADKDDCGCDDDGGRLTTPAGEAFRLSSSSKAEGPWLPSMRRRSSAVPVMSRPPSLTALATATSVTARSHSPAVWVFEEDTEDKGAEENHMNEAYGSLGVLAENLDSELYHAQRVVMQRRPALNDGDSDDVGNVQAPSPRVLGNRFRFFSPPAAAGVGGKSSRPARPYREPFATALSPEEANDPRLQTSSTNSREENSSTLKGSSSQVIKAKVKPGSLSSSRPRSNGRSCDAAHERPCTTDSHNDRRKKEAPMSYSVRSGTELSPQPRTASPRSPASSPPSSSASCSSAASGSMPPPLCSIKATRMAEVGHTSSPSGSTDYPNTSFVAGLGPLMVVHLDVLPELAGAPPTLRREGAAAGEVGSTAVAASPSPSLSNSHPTFLDPCWGALVLQQETDTHEREVAALHARLEIADQQLRVTEQQVMAAAEARAAELVQGYKADERKRRAQFQATLDALREENRELTTKLEAAARAPAIGALTAATSPLCTSSGCAAAAARETAATATSGSLAVSAAAVSQPEMTRQLQSIEAYWRDRLRTAERHWEDEMSRQTRQRREALDQVEELVRTVEQLQEELRYTRRQAARLREENTRLCGVAKAASAGGPATLALSVSPAATPLPEEVSRLRQALREHQHKEAALLAQVESYGEEATRVRLRYEAALQKAEQELEAERRRSTEMVKLYGSQLESLHQQLREGRPRSLAC</sequence>
<gene>
    <name evidence="3" type="ORF">LSCM4_07054</name>
</gene>
<comment type="caution">
    <text evidence="3">The sequence shown here is derived from an EMBL/GenBank/DDBJ whole genome shotgun (WGS) entry which is preliminary data.</text>
</comment>
<feature type="region of interest" description="Disordered" evidence="2">
    <location>
        <begin position="156"/>
        <end position="334"/>
    </location>
</feature>
<dbReference type="SMR" id="A0A836KX89"/>
<keyword evidence="4" id="KW-1185">Reference proteome</keyword>
<evidence type="ECO:0000256" key="2">
    <source>
        <dbReference type="SAM" id="MobiDB-lite"/>
    </source>
</evidence>
<keyword evidence="1" id="KW-0175">Coiled coil</keyword>
<reference evidence="4" key="2">
    <citation type="journal article" date="2021" name="Sci. Data">
        <title>Chromosome-scale genome sequencing, assembly and annotation of six genomes from subfamily Leishmaniinae.</title>
        <authorList>
            <person name="Almutairi H."/>
            <person name="Urbaniak M.D."/>
            <person name="Bates M.D."/>
            <person name="Jariyapan N."/>
            <person name="Kwakye-Nuako G."/>
            <person name="Thomaz Soccol V."/>
            <person name="Al-Salem W.S."/>
            <person name="Dillon R.J."/>
            <person name="Bates P.A."/>
            <person name="Gatherer D."/>
        </authorList>
    </citation>
    <scope>NUCLEOTIDE SEQUENCE [LARGE SCALE GENOMIC DNA]</scope>
</reference>
<dbReference type="EMBL" id="JAFHLR010000018">
    <property type="protein sequence ID" value="KAG5481343.1"/>
    <property type="molecule type" value="Genomic_DNA"/>
</dbReference>
<organism evidence="3 4">
    <name type="scientific">Leishmania orientalis</name>
    <dbReference type="NCBI Taxonomy" id="2249476"/>
    <lineage>
        <taxon>Eukaryota</taxon>
        <taxon>Discoba</taxon>
        <taxon>Euglenozoa</taxon>
        <taxon>Kinetoplastea</taxon>
        <taxon>Metakinetoplastina</taxon>
        <taxon>Trypanosomatida</taxon>
        <taxon>Trypanosomatidae</taxon>
        <taxon>Leishmaniinae</taxon>
        <taxon>Leishmania</taxon>
    </lineage>
</organism>
<protein>
    <submittedName>
        <fullName evidence="3">Uncharacterized protein</fullName>
    </submittedName>
</protein>
<feature type="region of interest" description="Disordered" evidence="2">
    <location>
        <begin position="390"/>
        <end position="409"/>
    </location>
</feature>
<evidence type="ECO:0000313" key="3">
    <source>
        <dbReference type="EMBL" id="KAG5481343.1"/>
    </source>
</evidence>
<name>A0A836KX89_9TRYP</name>
<reference evidence="4" key="1">
    <citation type="journal article" date="2021" name="Microbiol. Resour. Announc.">
        <title>LGAAP: Leishmaniinae Genome Assembly and Annotation Pipeline.</title>
        <authorList>
            <person name="Almutairi H."/>
            <person name="Urbaniak M.D."/>
            <person name="Bates M.D."/>
            <person name="Jariyapan N."/>
            <person name="Kwakye-Nuako G."/>
            <person name="Thomaz-Soccol V."/>
            <person name="Al-Salem W.S."/>
            <person name="Dillon R.J."/>
            <person name="Bates P.A."/>
            <person name="Gatherer D."/>
        </authorList>
    </citation>
    <scope>NUCLEOTIDE SEQUENCE [LARGE SCALE GENOMIC DNA]</scope>
</reference>
<proteinExistence type="predicted"/>
<feature type="compositionally biased region" description="Low complexity" evidence="2">
    <location>
        <begin position="299"/>
        <end position="328"/>
    </location>
</feature>
<feature type="coiled-coil region" evidence="1">
    <location>
        <begin position="682"/>
        <end position="716"/>
    </location>
</feature>
<dbReference type="GeneID" id="92362893"/>
<feature type="region of interest" description="Disordered" evidence="2">
    <location>
        <begin position="31"/>
        <end position="74"/>
    </location>
</feature>
<dbReference type="KEGG" id="loi:92362893"/>
<feature type="compositionally biased region" description="Polar residues" evidence="2">
    <location>
        <begin position="252"/>
        <end position="263"/>
    </location>
</feature>
<feature type="compositionally biased region" description="Basic and acidic residues" evidence="2">
    <location>
        <begin position="266"/>
        <end position="286"/>
    </location>
</feature>
<dbReference type="AlphaFoldDB" id="A0A836KX89"/>